<sequence>MLGGNARTVLDEPFVLKAAKNYFNQKDPLFIAAAKRAMLSSSDASVHGSMWETCMPAVFVETFKNRSFSSWPLLPNNSIPEQLAGNVTIVRYNEQEPRLAISHKDITTQAFMEAHIRGSSKQGDNAIPPFYFPAPHVSGPDVIFFVQIDSERYPVFVQLKLRQVLARKDADEALATTSGQTVQEKMNKEQEKIDKEQKANKEQQKRQKKQIPPQTIACTESEKQPPPRLQDYCPSGIYISMVITYPAEVVRFQVMRPDPNPELEGLRRVIINVDDSNFAQIFPKSHVNFLDNLKKFKRRAEDQDEQHASNMSTANLKGSRTDPLA</sequence>
<dbReference type="AlphaFoldDB" id="A0A9P6MYM8"/>
<dbReference type="Proteomes" id="UP000703661">
    <property type="component" value="Unassembled WGS sequence"/>
</dbReference>
<reference evidence="2" key="1">
    <citation type="journal article" date="2020" name="Fungal Divers.">
        <title>Resolving the Mortierellaceae phylogeny through synthesis of multi-gene phylogenetics and phylogenomics.</title>
        <authorList>
            <person name="Vandepol N."/>
            <person name="Liber J."/>
            <person name="Desiro A."/>
            <person name="Na H."/>
            <person name="Kennedy M."/>
            <person name="Barry K."/>
            <person name="Grigoriev I.V."/>
            <person name="Miller A.N."/>
            <person name="O'Donnell K."/>
            <person name="Stajich J.E."/>
            <person name="Bonito G."/>
        </authorList>
    </citation>
    <scope>NUCLEOTIDE SEQUENCE</scope>
    <source>
        <strain evidence="2">NRRL 2769</strain>
    </source>
</reference>
<feature type="region of interest" description="Disordered" evidence="1">
    <location>
        <begin position="176"/>
        <end position="227"/>
    </location>
</feature>
<comment type="caution">
    <text evidence="2">The sequence shown here is derived from an EMBL/GenBank/DDBJ whole genome shotgun (WGS) entry which is preliminary data.</text>
</comment>
<organism evidence="2 3">
    <name type="scientific">Entomortierella chlamydospora</name>
    <dbReference type="NCBI Taxonomy" id="101097"/>
    <lineage>
        <taxon>Eukaryota</taxon>
        <taxon>Fungi</taxon>
        <taxon>Fungi incertae sedis</taxon>
        <taxon>Mucoromycota</taxon>
        <taxon>Mortierellomycotina</taxon>
        <taxon>Mortierellomycetes</taxon>
        <taxon>Mortierellales</taxon>
        <taxon>Mortierellaceae</taxon>
        <taxon>Entomortierella</taxon>
    </lineage>
</organism>
<keyword evidence="3" id="KW-1185">Reference proteome</keyword>
<feature type="compositionally biased region" description="Polar residues" evidence="1">
    <location>
        <begin position="308"/>
        <end position="318"/>
    </location>
</feature>
<proteinExistence type="predicted"/>
<evidence type="ECO:0000256" key="1">
    <source>
        <dbReference type="SAM" id="MobiDB-lite"/>
    </source>
</evidence>
<name>A0A9P6MYM8_9FUNG</name>
<protein>
    <submittedName>
        <fullName evidence="2">Uncharacterized protein</fullName>
    </submittedName>
</protein>
<gene>
    <name evidence="2" type="ORF">BGZ80_008271</name>
</gene>
<accession>A0A9P6MYM8</accession>
<feature type="region of interest" description="Disordered" evidence="1">
    <location>
        <begin position="299"/>
        <end position="325"/>
    </location>
</feature>
<evidence type="ECO:0000313" key="2">
    <source>
        <dbReference type="EMBL" id="KAG0017457.1"/>
    </source>
</evidence>
<dbReference type="EMBL" id="JAAAID010000443">
    <property type="protein sequence ID" value="KAG0017457.1"/>
    <property type="molecule type" value="Genomic_DNA"/>
</dbReference>
<evidence type="ECO:0000313" key="3">
    <source>
        <dbReference type="Proteomes" id="UP000703661"/>
    </source>
</evidence>
<feature type="compositionally biased region" description="Basic and acidic residues" evidence="1">
    <location>
        <begin position="185"/>
        <end position="205"/>
    </location>
</feature>